<dbReference type="PANTHER" id="PTHR12992:SF11">
    <property type="entry name" value="MITOCHONDRIAL COENZYME A DIPHOSPHATASE NUDT8"/>
    <property type="match status" value="1"/>
</dbReference>
<dbReference type="Gene3D" id="3.90.79.10">
    <property type="entry name" value="Nucleoside Triphosphate Pyrophosphohydrolase"/>
    <property type="match status" value="1"/>
</dbReference>
<dbReference type="EC" id="3.6.1.55" evidence="8"/>
<keyword evidence="4 8" id="KW-0378">Hydrolase</keyword>
<keyword evidence="6" id="KW-0464">Manganese</keyword>
<dbReference type="SUPFAM" id="SSF55811">
    <property type="entry name" value="Nudix"/>
    <property type="match status" value="1"/>
</dbReference>
<comment type="cofactor">
    <cofactor evidence="1">
        <name>Mn(2+)</name>
        <dbReference type="ChEBI" id="CHEBI:29035"/>
    </cofactor>
</comment>
<dbReference type="EMBL" id="JBHTAR010000011">
    <property type="protein sequence ID" value="MFC7198759.1"/>
    <property type="molecule type" value="Genomic_DNA"/>
</dbReference>
<comment type="cofactor">
    <cofactor evidence="2">
        <name>Mg(2+)</name>
        <dbReference type="ChEBI" id="CHEBI:18420"/>
    </cofactor>
</comment>
<keyword evidence="3" id="KW-0479">Metal-binding</keyword>
<reference evidence="8 9" key="1">
    <citation type="journal article" date="2019" name="Int. J. Syst. Evol. Microbiol.">
        <title>The Global Catalogue of Microorganisms (GCM) 10K type strain sequencing project: providing services to taxonomists for standard genome sequencing and annotation.</title>
        <authorList>
            <consortium name="The Broad Institute Genomics Platform"/>
            <consortium name="The Broad Institute Genome Sequencing Center for Infectious Disease"/>
            <person name="Wu L."/>
            <person name="Ma J."/>
        </authorList>
    </citation>
    <scope>NUCLEOTIDE SEQUENCE [LARGE SCALE GENOMIC DNA]</scope>
    <source>
        <strain evidence="8 9">XZGYJ-43</strain>
    </source>
</reference>
<evidence type="ECO:0000313" key="8">
    <source>
        <dbReference type="EMBL" id="MFC7198759.1"/>
    </source>
</evidence>
<evidence type="ECO:0000256" key="4">
    <source>
        <dbReference type="ARBA" id="ARBA00022801"/>
    </source>
</evidence>
<evidence type="ECO:0000259" key="7">
    <source>
        <dbReference type="PROSITE" id="PS51462"/>
    </source>
</evidence>
<dbReference type="GO" id="GO:0046872">
    <property type="term" value="F:metal ion binding"/>
    <property type="evidence" value="ECO:0007669"/>
    <property type="project" value="UniProtKB-KW"/>
</dbReference>
<dbReference type="InterPro" id="IPR015797">
    <property type="entry name" value="NUDIX_hydrolase-like_dom_sf"/>
</dbReference>
<dbReference type="InterPro" id="IPR045121">
    <property type="entry name" value="CoAse"/>
</dbReference>
<feature type="domain" description="Nudix hydrolase" evidence="7">
    <location>
        <begin position="21"/>
        <end position="154"/>
    </location>
</feature>
<keyword evidence="9" id="KW-1185">Reference proteome</keyword>
<keyword evidence="5" id="KW-0460">Magnesium</keyword>
<gene>
    <name evidence="8" type="ORF">ACFQJ9_04880</name>
</gene>
<organism evidence="8 9">
    <name type="scientific">Halospeciosus flavus</name>
    <dbReference type="NCBI Taxonomy" id="3032283"/>
    <lineage>
        <taxon>Archaea</taxon>
        <taxon>Methanobacteriati</taxon>
        <taxon>Methanobacteriota</taxon>
        <taxon>Stenosarchaea group</taxon>
        <taxon>Halobacteria</taxon>
        <taxon>Halobacteriales</taxon>
        <taxon>Halobacteriaceae</taxon>
        <taxon>Halospeciosus</taxon>
    </lineage>
</organism>
<evidence type="ECO:0000256" key="6">
    <source>
        <dbReference type="ARBA" id="ARBA00023211"/>
    </source>
</evidence>
<dbReference type="Proteomes" id="UP001596447">
    <property type="component" value="Unassembled WGS sequence"/>
</dbReference>
<dbReference type="InterPro" id="IPR000086">
    <property type="entry name" value="NUDIX_hydrolase_dom"/>
</dbReference>
<dbReference type="CDD" id="cd03426">
    <property type="entry name" value="NUDIX_CoAse_Nudt7"/>
    <property type="match status" value="1"/>
</dbReference>
<dbReference type="GO" id="GO:0035539">
    <property type="term" value="F:8-oxo-7,8-dihydrodeoxyguanosine triphosphate pyrophosphatase activity"/>
    <property type="evidence" value="ECO:0007669"/>
    <property type="project" value="UniProtKB-EC"/>
</dbReference>
<evidence type="ECO:0000256" key="1">
    <source>
        <dbReference type="ARBA" id="ARBA00001936"/>
    </source>
</evidence>
<evidence type="ECO:0000256" key="2">
    <source>
        <dbReference type="ARBA" id="ARBA00001946"/>
    </source>
</evidence>
<dbReference type="AlphaFoldDB" id="A0ABD5Z0R9"/>
<comment type="caution">
    <text evidence="8">The sequence shown here is derived from an EMBL/GenBank/DDBJ whole genome shotgun (WGS) entry which is preliminary data.</text>
</comment>
<dbReference type="PROSITE" id="PS51462">
    <property type="entry name" value="NUDIX"/>
    <property type="match status" value="1"/>
</dbReference>
<sequence length="204" mass="22889">MTDRLDLDAVAAYDPETERNDEEAAVLVPVVRTDAGDELVFTERTAHLSTHPGEMSFPGGGREPADVDLWETARREAHEEVGIGPTETERVGQLDDVPSHFRYLVRPYVATVPDREYEPTSGEVARVVRASVDRLTDPANYARERRAHPDEGSFSFHVFTLADDAVVWGLTGHILAELLGVATDWDPDVEVREVDYEEPWPHER</sequence>
<name>A0ABD5Z0R9_9EURY</name>
<evidence type="ECO:0000313" key="9">
    <source>
        <dbReference type="Proteomes" id="UP001596447"/>
    </source>
</evidence>
<accession>A0ABD5Z0R9</accession>
<evidence type="ECO:0000256" key="3">
    <source>
        <dbReference type="ARBA" id="ARBA00022723"/>
    </source>
</evidence>
<dbReference type="Pfam" id="PF00293">
    <property type="entry name" value="NUDIX"/>
    <property type="match status" value="1"/>
</dbReference>
<dbReference type="PANTHER" id="PTHR12992">
    <property type="entry name" value="NUDIX HYDROLASE"/>
    <property type="match status" value="1"/>
</dbReference>
<evidence type="ECO:0000256" key="5">
    <source>
        <dbReference type="ARBA" id="ARBA00022842"/>
    </source>
</evidence>
<proteinExistence type="predicted"/>
<protein>
    <submittedName>
        <fullName evidence="8">NUDIX hydrolase</fullName>
        <ecNumber evidence="8">3.6.1.55</ecNumber>
    </submittedName>
</protein>
<dbReference type="RefSeq" id="WP_279528717.1">
    <property type="nucleotide sequence ID" value="NZ_CP122312.1"/>
</dbReference>